<name>A0A4C1UMP6_EUMVA</name>
<comment type="caution">
    <text evidence="1">The sequence shown here is derived from an EMBL/GenBank/DDBJ whole genome shotgun (WGS) entry which is preliminary data.</text>
</comment>
<evidence type="ECO:0000313" key="1">
    <source>
        <dbReference type="EMBL" id="GBP27450.1"/>
    </source>
</evidence>
<organism evidence="1 2">
    <name type="scientific">Eumeta variegata</name>
    <name type="common">Bagworm moth</name>
    <name type="synonym">Eumeta japonica</name>
    <dbReference type="NCBI Taxonomy" id="151549"/>
    <lineage>
        <taxon>Eukaryota</taxon>
        <taxon>Metazoa</taxon>
        <taxon>Ecdysozoa</taxon>
        <taxon>Arthropoda</taxon>
        <taxon>Hexapoda</taxon>
        <taxon>Insecta</taxon>
        <taxon>Pterygota</taxon>
        <taxon>Neoptera</taxon>
        <taxon>Endopterygota</taxon>
        <taxon>Lepidoptera</taxon>
        <taxon>Glossata</taxon>
        <taxon>Ditrysia</taxon>
        <taxon>Tineoidea</taxon>
        <taxon>Psychidae</taxon>
        <taxon>Oiketicinae</taxon>
        <taxon>Eumeta</taxon>
    </lineage>
</organism>
<gene>
    <name evidence="1" type="ORF">EVAR_17152_1</name>
</gene>
<dbReference type="EMBL" id="BGZK01000193">
    <property type="protein sequence ID" value="GBP27450.1"/>
    <property type="molecule type" value="Genomic_DNA"/>
</dbReference>
<evidence type="ECO:0000313" key="2">
    <source>
        <dbReference type="Proteomes" id="UP000299102"/>
    </source>
</evidence>
<proteinExistence type="predicted"/>
<accession>A0A4C1UMP6</accession>
<dbReference type="Proteomes" id="UP000299102">
    <property type="component" value="Unassembled WGS sequence"/>
</dbReference>
<keyword evidence="2" id="KW-1185">Reference proteome</keyword>
<reference evidence="1 2" key="1">
    <citation type="journal article" date="2019" name="Commun. Biol.">
        <title>The bagworm genome reveals a unique fibroin gene that provides high tensile strength.</title>
        <authorList>
            <person name="Kono N."/>
            <person name="Nakamura H."/>
            <person name="Ohtoshi R."/>
            <person name="Tomita M."/>
            <person name="Numata K."/>
            <person name="Arakawa K."/>
        </authorList>
    </citation>
    <scope>NUCLEOTIDE SEQUENCE [LARGE SCALE GENOMIC DNA]</scope>
</reference>
<dbReference type="AlphaFoldDB" id="A0A4C1UMP6"/>
<protein>
    <submittedName>
        <fullName evidence="1">Uncharacterized protein</fullName>
    </submittedName>
</protein>
<sequence length="151" mass="17398">MLNQNQTEDLNFKLFTQIECESKAPYDRRHRSYDNILTGGRLGVLTESRREWFCLTQVLINRSGYSAVKGIAVNWQESNNPSLDVERRHGVDVDGRKQCSVRTSEVPHLKKKDCGRTCLSSEATGTDTDRIIFLCSGFWIRYILFKGKTQF</sequence>